<evidence type="ECO:0000313" key="4">
    <source>
        <dbReference type="EMBL" id="RUM97988.1"/>
    </source>
</evidence>
<feature type="signal peptide" evidence="2">
    <location>
        <begin position="1"/>
        <end position="28"/>
    </location>
</feature>
<feature type="region of interest" description="Disordered" evidence="1">
    <location>
        <begin position="161"/>
        <end position="192"/>
    </location>
</feature>
<comment type="caution">
    <text evidence="4">The sequence shown here is derived from an EMBL/GenBank/DDBJ whole genome shotgun (WGS) entry which is preliminary data.</text>
</comment>
<keyword evidence="5" id="KW-1185">Reference proteome</keyword>
<keyword evidence="2" id="KW-0732">Signal</keyword>
<feature type="compositionally biased region" description="Basic and acidic residues" evidence="1">
    <location>
        <begin position="161"/>
        <end position="170"/>
    </location>
</feature>
<protein>
    <submittedName>
        <fullName evidence="4">DUF2059 domain-containing protein</fullName>
    </submittedName>
</protein>
<feature type="domain" description="DUF2059" evidence="3">
    <location>
        <begin position="95"/>
        <end position="153"/>
    </location>
</feature>
<organism evidence="4 5">
    <name type="scientific">Borborobacter arsenicus</name>
    <dbReference type="NCBI Taxonomy" id="1851146"/>
    <lineage>
        <taxon>Bacteria</taxon>
        <taxon>Pseudomonadati</taxon>
        <taxon>Pseudomonadota</taxon>
        <taxon>Alphaproteobacteria</taxon>
        <taxon>Hyphomicrobiales</taxon>
        <taxon>Phyllobacteriaceae</taxon>
        <taxon>Borborobacter</taxon>
    </lineage>
</organism>
<dbReference type="RefSeq" id="WP_128626860.1">
    <property type="nucleotide sequence ID" value="NZ_RKST01000008.1"/>
</dbReference>
<accession>A0A432V748</accession>
<evidence type="ECO:0000256" key="2">
    <source>
        <dbReference type="SAM" id="SignalP"/>
    </source>
</evidence>
<sequence length="192" mass="20032">MTLVTRARRLSIVLAASAFAAISTPSFAQDISEEHLKAARAAVDAINATDIYDSILPGAAATLKAELIQKNPDLQAVITATVDATTLKLAGRRADLEKEAALAYARVFSIEDLNGIAAFYNSAPGKKLLADGPIVTREVGKAADIWQRGIARDLAEETSKAIAEELKDKSAPVTGDPTPAPDAATPTPAPAN</sequence>
<gene>
    <name evidence="4" type="ORF">EET67_10265</name>
</gene>
<dbReference type="Proteomes" id="UP000281647">
    <property type="component" value="Unassembled WGS sequence"/>
</dbReference>
<dbReference type="EMBL" id="RKST01000008">
    <property type="protein sequence ID" value="RUM97988.1"/>
    <property type="molecule type" value="Genomic_DNA"/>
</dbReference>
<evidence type="ECO:0000256" key="1">
    <source>
        <dbReference type="SAM" id="MobiDB-lite"/>
    </source>
</evidence>
<dbReference type="OrthoDB" id="5510290at2"/>
<dbReference type="InterPro" id="IPR018637">
    <property type="entry name" value="DUF2059"/>
</dbReference>
<reference evidence="4 5" key="1">
    <citation type="submission" date="2018-11" db="EMBL/GenBank/DDBJ databases">
        <title>Pseudaminobacter arsenicus sp. nov., an arsenic-resistant bacterium isolated from arsenic-rich aquifers.</title>
        <authorList>
            <person name="Mu Y."/>
        </authorList>
    </citation>
    <scope>NUCLEOTIDE SEQUENCE [LARGE SCALE GENOMIC DNA]</scope>
    <source>
        <strain evidence="4 5">CB3</strain>
    </source>
</reference>
<evidence type="ECO:0000259" key="3">
    <source>
        <dbReference type="Pfam" id="PF09832"/>
    </source>
</evidence>
<name>A0A432V748_9HYPH</name>
<dbReference type="Pfam" id="PF09832">
    <property type="entry name" value="DUF2059"/>
    <property type="match status" value="1"/>
</dbReference>
<proteinExistence type="predicted"/>
<feature type="chain" id="PRO_5019118617" evidence="2">
    <location>
        <begin position="29"/>
        <end position="192"/>
    </location>
</feature>
<feature type="compositionally biased region" description="Low complexity" evidence="1">
    <location>
        <begin position="171"/>
        <end position="186"/>
    </location>
</feature>
<dbReference type="AlphaFoldDB" id="A0A432V748"/>
<evidence type="ECO:0000313" key="5">
    <source>
        <dbReference type="Proteomes" id="UP000281647"/>
    </source>
</evidence>